<proteinExistence type="predicted"/>
<reference evidence="1" key="1">
    <citation type="journal article" date="2023" name="bioRxiv">
        <title>Improved chromosome-level genome assembly for marigold (Tagetes erecta).</title>
        <authorList>
            <person name="Jiang F."/>
            <person name="Yuan L."/>
            <person name="Wang S."/>
            <person name="Wang H."/>
            <person name="Xu D."/>
            <person name="Wang A."/>
            <person name="Fan W."/>
        </authorList>
    </citation>
    <scope>NUCLEOTIDE SEQUENCE</scope>
    <source>
        <strain evidence="1">WSJ</strain>
        <tissue evidence="1">Leaf</tissue>
    </source>
</reference>
<dbReference type="Proteomes" id="UP001229421">
    <property type="component" value="Unassembled WGS sequence"/>
</dbReference>
<dbReference type="AlphaFoldDB" id="A0AAD8NP90"/>
<name>A0AAD8NP90_TARER</name>
<accession>A0AAD8NP90</accession>
<protein>
    <submittedName>
        <fullName evidence="1">Uncharacterized protein</fullName>
    </submittedName>
</protein>
<dbReference type="EMBL" id="JAUHHV010000008">
    <property type="protein sequence ID" value="KAK1415711.1"/>
    <property type="molecule type" value="Genomic_DNA"/>
</dbReference>
<evidence type="ECO:0000313" key="1">
    <source>
        <dbReference type="EMBL" id="KAK1415711.1"/>
    </source>
</evidence>
<keyword evidence="2" id="KW-1185">Reference proteome</keyword>
<sequence length="117" mass="13013">MLSTTETKHGKTAELMLYWWKVACQDLDELVDPPKVKEKLGVCSTLFIHIFDVGKSLYPAVALKQPSPLSSAVLHSCNYHKHHHNGWGCSHALKTSHVKTLVPCFTCTVLPNIESTS</sequence>
<gene>
    <name evidence="1" type="ORF">QVD17_31496</name>
</gene>
<comment type="caution">
    <text evidence="1">The sequence shown here is derived from an EMBL/GenBank/DDBJ whole genome shotgun (WGS) entry which is preliminary data.</text>
</comment>
<evidence type="ECO:0000313" key="2">
    <source>
        <dbReference type="Proteomes" id="UP001229421"/>
    </source>
</evidence>
<organism evidence="1 2">
    <name type="scientific">Tagetes erecta</name>
    <name type="common">African marigold</name>
    <dbReference type="NCBI Taxonomy" id="13708"/>
    <lineage>
        <taxon>Eukaryota</taxon>
        <taxon>Viridiplantae</taxon>
        <taxon>Streptophyta</taxon>
        <taxon>Embryophyta</taxon>
        <taxon>Tracheophyta</taxon>
        <taxon>Spermatophyta</taxon>
        <taxon>Magnoliopsida</taxon>
        <taxon>eudicotyledons</taxon>
        <taxon>Gunneridae</taxon>
        <taxon>Pentapetalae</taxon>
        <taxon>asterids</taxon>
        <taxon>campanulids</taxon>
        <taxon>Asterales</taxon>
        <taxon>Asteraceae</taxon>
        <taxon>Asteroideae</taxon>
        <taxon>Heliantheae alliance</taxon>
        <taxon>Tageteae</taxon>
        <taxon>Tagetes</taxon>
    </lineage>
</organism>